<evidence type="ECO:0000256" key="1">
    <source>
        <dbReference type="SAM" id="MobiDB-lite"/>
    </source>
</evidence>
<feature type="region of interest" description="Disordered" evidence="1">
    <location>
        <begin position="283"/>
        <end position="302"/>
    </location>
</feature>
<evidence type="ECO:0000313" key="2">
    <source>
        <dbReference type="EMBL" id="KAF9691819.1"/>
    </source>
</evidence>
<organism evidence="2 3">
    <name type="scientific">Ascochyta lentis</name>
    <dbReference type="NCBI Taxonomy" id="205686"/>
    <lineage>
        <taxon>Eukaryota</taxon>
        <taxon>Fungi</taxon>
        <taxon>Dikarya</taxon>
        <taxon>Ascomycota</taxon>
        <taxon>Pezizomycotina</taxon>
        <taxon>Dothideomycetes</taxon>
        <taxon>Pleosporomycetidae</taxon>
        <taxon>Pleosporales</taxon>
        <taxon>Pleosporineae</taxon>
        <taxon>Didymellaceae</taxon>
        <taxon>Ascochyta</taxon>
    </lineage>
</organism>
<proteinExistence type="predicted"/>
<dbReference type="Proteomes" id="UP000651452">
    <property type="component" value="Unassembled WGS sequence"/>
</dbReference>
<accession>A0A8H7ITN0</accession>
<dbReference type="AlphaFoldDB" id="A0A8H7ITN0"/>
<comment type="caution">
    <text evidence="2">The sequence shown here is derived from an EMBL/GenBank/DDBJ whole genome shotgun (WGS) entry which is preliminary data.</text>
</comment>
<dbReference type="OrthoDB" id="5343383at2759"/>
<sequence>MPNPPWQRLTRDQLVTIIGGYYKFLTTFYIHSSSLKYPPPGGWPNITPETTSDFGKSPIVVDLLKHLPYIDGKESGNMVTHIHYKCDVVDYSVVKPDQWGQEDFQFGASSIVESIEEMKKDGSDEDEDDDEGYFWYRDESRDKDVDGEENWWDGDDPEDVKVENIVVLADGYESGGRCLVLDVFKGNIHEDMLQYNLLSEVSVEQFFENLKTKFEGLEMVPVPGQKMYEGNIYGDVQGVPEVDVFDESLVEGDPAQQYKKIYRSFGWPGETYRKEEALAAIRAHSERRHEAEDAWKKEQESS</sequence>
<protein>
    <submittedName>
        <fullName evidence="2">Uncharacterized protein</fullName>
    </submittedName>
</protein>
<reference evidence="2" key="1">
    <citation type="submission" date="2018-12" db="EMBL/GenBank/DDBJ databases">
        <authorList>
            <person name="Syme R.A."/>
            <person name="Farfan-Caceres L."/>
            <person name="Lichtenzveig J."/>
        </authorList>
    </citation>
    <scope>NUCLEOTIDE SEQUENCE</scope>
    <source>
        <strain evidence="2">Al4</strain>
    </source>
</reference>
<evidence type="ECO:0000313" key="3">
    <source>
        <dbReference type="Proteomes" id="UP000651452"/>
    </source>
</evidence>
<reference evidence="2" key="2">
    <citation type="submission" date="2020-09" db="EMBL/GenBank/DDBJ databases">
        <title>Reference genome assembly for Australian Ascochyta lentis isolate Al4.</title>
        <authorList>
            <person name="Lee R.C."/>
            <person name="Farfan-Caceres L.M."/>
            <person name="Debler J.W."/>
            <person name="Williams A.H."/>
            <person name="Henares B.M."/>
        </authorList>
    </citation>
    <scope>NUCLEOTIDE SEQUENCE</scope>
    <source>
        <strain evidence="2">Al4</strain>
    </source>
</reference>
<name>A0A8H7ITN0_9PLEO</name>
<keyword evidence="3" id="KW-1185">Reference proteome</keyword>
<gene>
    <name evidence="2" type="ORF">EKO04_010324</name>
</gene>
<dbReference type="EMBL" id="RZGK01000020">
    <property type="protein sequence ID" value="KAF9691819.1"/>
    <property type="molecule type" value="Genomic_DNA"/>
</dbReference>